<keyword evidence="1" id="KW-0472">Membrane</keyword>
<dbReference type="Proteomes" id="UP000233435">
    <property type="component" value="Unassembled WGS sequence"/>
</dbReference>
<sequence length="64" mass="7499">MKRNKSILEMTQEHFMIKTKTEQIIKNIKIGTIVVGSVYAFGIACRILNFSMRHFKNLKNTLRN</sequence>
<name>A0A2N3HM80_9FLAO</name>
<keyword evidence="1" id="KW-1133">Transmembrane helix</keyword>
<dbReference type="EMBL" id="PJEO01000015">
    <property type="protein sequence ID" value="PKQ46069.1"/>
    <property type="molecule type" value="Genomic_DNA"/>
</dbReference>
<keyword evidence="3" id="KW-1185">Reference proteome</keyword>
<comment type="caution">
    <text evidence="2">The sequence shown here is derived from an EMBL/GenBank/DDBJ whole genome shotgun (WGS) entry which is preliminary data.</text>
</comment>
<feature type="transmembrane region" description="Helical" evidence="1">
    <location>
        <begin position="30"/>
        <end position="49"/>
    </location>
</feature>
<dbReference type="AlphaFoldDB" id="A0A2N3HM80"/>
<organism evidence="2 3">
    <name type="scientific">Confluentibacter flavum</name>
    <dbReference type="NCBI Taxonomy" id="1909700"/>
    <lineage>
        <taxon>Bacteria</taxon>
        <taxon>Pseudomonadati</taxon>
        <taxon>Bacteroidota</taxon>
        <taxon>Flavobacteriia</taxon>
        <taxon>Flavobacteriales</taxon>
        <taxon>Flavobacteriaceae</taxon>
        <taxon>Confluentibacter</taxon>
    </lineage>
</organism>
<gene>
    <name evidence="2" type="ORF">CSW08_04830</name>
</gene>
<evidence type="ECO:0000313" key="2">
    <source>
        <dbReference type="EMBL" id="PKQ46069.1"/>
    </source>
</evidence>
<accession>A0A2N3HM80</accession>
<reference evidence="2 3" key="1">
    <citation type="submission" date="2017-12" db="EMBL/GenBank/DDBJ databases">
        <title>Confluentibacter flavum sp. nov., isolated from the saline lake.</title>
        <authorList>
            <person name="Yu L."/>
        </authorList>
    </citation>
    <scope>NUCLEOTIDE SEQUENCE [LARGE SCALE GENOMIC DNA]</scope>
    <source>
        <strain evidence="2 3">3B</strain>
    </source>
</reference>
<evidence type="ECO:0000256" key="1">
    <source>
        <dbReference type="SAM" id="Phobius"/>
    </source>
</evidence>
<dbReference type="RefSeq" id="WP_106658780.1">
    <property type="nucleotide sequence ID" value="NZ_PJEO01000015.1"/>
</dbReference>
<protein>
    <submittedName>
        <fullName evidence="2">Uncharacterized protein</fullName>
    </submittedName>
</protein>
<proteinExistence type="predicted"/>
<keyword evidence="1" id="KW-0812">Transmembrane</keyword>
<evidence type="ECO:0000313" key="3">
    <source>
        <dbReference type="Proteomes" id="UP000233435"/>
    </source>
</evidence>